<organism evidence="1">
    <name type="scientific">marine sediment metagenome</name>
    <dbReference type="NCBI Taxonomy" id="412755"/>
    <lineage>
        <taxon>unclassified sequences</taxon>
        <taxon>metagenomes</taxon>
        <taxon>ecological metagenomes</taxon>
    </lineage>
</organism>
<accession>A0A1B6NTZ2</accession>
<gene>
    <name evidence="1" type="ORF">MGSAQ_001551</name>
</gene>
<proteinExistence type="predicted"/>
<comment type="caution">
    <text evidence="1">The sequence shown here is derived from an EMBL/GenBank/DDBJ whole genome shotgun (WGS) entry which is preliminary data.</text>
</comment>
<dbReference type="AlphaFoldDB" id="A0A1B6NTZ2"/>
<protein>
    <submittedName>
        <fullName evidence="1">Uncharacterized protein</fullName>
    </submittedName>
</protein>
<name>A0A1B6NTZ2_9ZZZZ</name>
<sequence length="40" mass="4579">MLRAFASAKVIASLEPAAYWFVGIIRRPDDTLNCPYRPRL</sequence>
<reference evidence="1" key="1">
    <citation type="submission" date="2013-11" db="EMBL/GenBank/DDBJ databases">
        <title>Microbial diversity, functional groups and degradation webs in Northern and Southern Mediterranean and Red Sea marine crude oil polluted sites.</title>
        <authorList>
            <person name="Daffonchio D."/>
            <person name="Mapelli F."/>
            <person name="Ferrer M."/>
            <person name="Richter M."/>
            <person name="Cherif A."/>
            <person name="Malkawi H.I."/>
            <person name="Yakimov M.M."/>
            <person name="Abdel-Fattah Y.R."/>
            <person name="Blaghen M."/>
            <person name="Golyshin P.N."/>
            <person name="Kalogerakis N."/>
            <person name="Boon N."/>
            <person name="Magagnini M."/>
            <person name="Fava F."/>
        </authorList>
    </citation>
    <scope>NUCLEOTIDE SEQUENCE</scope>
</reference>
<dbReference type="EMBL" id="AYSL01000843">
    <property type="protein sequence ID" value="KTF06950.1"/>
    <property type="molecule type" value="Genomic_DNA"/>
</dbReference>
<evidence type="ECO:0000313" key="1">
    <source>
        <dbReference type="EMBL" id="KTF06950.1"/>
    </source>
</evidence>